<dbReference type="SMART" id="SM00471">
    <property type="entry name" value="HDc"/>
    <property type="match status" value="1"/>
</dbReference>
<feature type="binding site" evidence="5">
    <location>
        <position position="700"/>
    </location>
    <ligand>
        <name>Zn(2+)</name>
        <dbReference type="ChEBI" id="CHEBI:29105"/>
        <label>1</label>
    </ligand>
</feature>
<feature type="binding site" evidence="5">
    <location>
        <position position="664"/>
    </location>
    <ligand>
        <name>Zn(2+)</name>
        <dbReference type="ChEBI" id="CHEBI:29105"/>
        <label>1</label>
    </ligand>
</feature>
<proteinExistence type="predicted"/>
<organism evidence="9">
    <name type="scientific">Bicosoecida sp. CB-2014</name>
    <dbReference type="NCBI Taxonomy" id="1486930"/>
    <lineage>
        <taxon>Eukaryota</taxon>
        <taxon>Sar</taxon>
        <taxon>Stramenopiles</taxon>
        <taxon>Bigyra</taxon>
        <taxon>Opalozoa</taxon>
        <taxon>Bicosoecida</taxon>
    </lineage>
</organism>
<feature type="region of interest" description="Disordered" evidence="6">
    <location>
        <begin position="900"/>
        <end position="934"/>
    </location>
</feature>
<feature type="binding site" evidence="5">
    <location>
        <position position="811"/>
    </location>
    <ligand>
        <name>Zn(2+)</name>
        <dbReference type="ChEBI" id="CHEBI:29105"/>
        <label>1</label>
    </ligand>
</feature>
<dbReference type="EMBL" id="HBFS01004024">
    <property type="protein sequence ID" value="CAD8909531.1"/>
    <property type="molecule type" value="Transcribed_RNA"/>
</dbReference>
<dbReference type="InterPro" id="IPR002073">
    <property type="entry name" value="PDEase_catalytic_dom"/>
</dbReference>
<dbReference type="GO" id="GO:0004114">
    <property type="term" value="F:3',5'-cyclic-nucleotide phosphodiesterase activity"/>
    <property type="evidence" value="ECO:0007669"/>
    <property type="project" value="InterPro"/>
</dbReference>
<feature type="transmembrane region" description="Helical" evidence="7">
    <location>
        <begin position="270"/>
        <end position="287"/>
    </location>
</feature>
<reference evidence="9" key="1">
    <citation type="submission" date="2021-01" db="EMBL/GenBank/DDBJ databases">
        <authorList>
            <person name="Corre E."/>
            <person name="Pelletier E."/>
            <person name="Niang G."/>
            <person name="Scheremetjew M."/>
            <person name="Finn R."/>
            <person name="Kale V."/>
            <person name="Holt S."/>
            <person name="Cochrane G."/>
            <person name="Meng A."/>
            <person name="Brown T."/>
            <person name="Cohen L."/>
        </authorList>
    </citation>
    <scope>NUCLEOTIDE SEQUENCE</scope>
    <source>
        <strain evidence="9">Ms1</strain>
    </source>
</reference>
<feature type="binding site" evidence="4">
    <location>
        <position position="811"/>
    </location>
    <ligand>
        <name>AMP</name>
        <dbReference type="ChEBI" id="CHEBI:456215"/>
    </ligand>
</feature>
<feature type="domain" description="PDEase" evidence="8">
    <location>
        <begin position="579"/>
        <end position="904"/>
    </location>
</feature>
<keyword evidence="2" id="KW-0378">Hydrolase</keyword>
<feature type="active site" description="Proton donor" evidence="3">
    <location>
        <position position="660"/>
    </location>
</feature>
<keyword evidence="1 5" id="KW-0479">Metal-binding</keyword>
<feature type="transmembrane region" description="Helical" evidence="7">
    <location>
        <begin position="237"/>
        <end position="258"/>
    </location>
</feature>
<gene>
    <name evidence="9" type="ORF">BSP0115_LOCUS2735</name>
</gene>
<feature type="binding site" evidence="5">
    <location>
        <position position="701"/>
    </location>
    <ligand>
        <name>Zn(2+)</name>
        <dbReference type="ChEBI" id="CHEBI:29105"/>
        <label>1</label>
    </ligand>
</feature>
<feature type="binding site" evidence="5">
    <location>
        <position position="701"/>
    </location>
    <ligand>
        <name>Zn(2+)</name>
        <dbReference type="ChEBI" id="CHEBI:29105"/>
        <label>2</label>
    </ligand>
</feature>
<keyword evidence="7" id="KW-1133">Transmembrane helix</keyword>
<dbReference type="PRINTS" id="PR00387">
    <property type="entry name" value="PDIESTERASE1"/>
</dbReference>
<dbReference type="PROSITE" id="PS51845">
    <property type="entry name" value="PDEASE_I_2"/>
    <property type="match status" value="1"/>
</dbReference>
<evidence type="ECO:0000313" key="9">
    <source>
        <dbReference type="EMBL" id="CAD8909531.1"/>
    </source>
</evidence>
<evidence type="ECO:0000256" key="3">
    <source>
        <dbReference type="PIRSR" id="PIRSR623088-1"/>
    </source>
</evidence>
<evidence type="ECO:0000256" key="6">
    <source>
        <dbReference type="SAM" id="MobiDB-lite"/>
    </source>
</evidence>
<dbReference type="GO" id="GO:0046872">
    <property type="term" value="F:metal ion binding"/>
    <property type="evidence" value="ECO:0007669"/>
    <property type="project" value="UniProtKB-KW"/>
</dbReference>
<dbReference type="PANTHER" id="PTHR11347">
    <property type="entry name" value="CYCLIC NUCLEOTIDE PHOSPHODIESTERASE"/>
    <property type="match status" value="1"/>
</dbReference>
<feature type="binding site" evidence="4">
    <location>
        <position position="701"/>
    </location>
    <ligand>
        <name>AMP</name>
        <dbReference type="ChEBI" id="CHEBI:456215"/>
    </ligand>
</feature>
<keyword evidence="7" id="KW-0812">Transmembrane</keyword>
<dbReference type="Pfam" id="PF00233">
    <property type="entry name" value="PDEase_I"/>
    <property type="match status" value="1"/>
</dbReference>
<protein>
    <recommendedName>
        <fullName evidence="8">PDEase domain-containing protein</fullName>
    </recommendedName>
</protein>
<feature type="compositionally biased region" description="Low complexity" evidence="6">
    <location>
        <begin position="484"/>
        <end position="498"/>
    </location>
</feature>
<feature type="binding site" evidence="4">
    <location>
        <begin position="660"/>
        <end position="664"/>
    </location>
    <ligand>
        <name>AMP</name>
        <dbReference type="ChEBI" id="CHEBI:456215"/>
    </ligand>
</feature>
<feature type="compositionally biased region" description="Basic and acidic residues" evidence="6">
    <location>
        <begin position="900"/>
        <end position="915"/>
    </location>
</feature>
<dbReference type="CDD" id="cd00077">
    <property type="entry name" value="HDc"/>
    <property type="match status" value="1"/>
</dbReference>
<evidence type="ECO:0000256" key="7">
    <source>
        <dbReference type="SAM" id="Phobius"/>
    </source>
</evidence>
<feature type="transmembrane region" description="Helical" evidence="7">
    <location>
        <begin position="197"/>
        <end position="225"/>
    </location>
</feature>
<evidence type="ECO:0000256" key="1">
    <source>
        <dbReference type="ARBA" id="ARBA00022723"/>
    </source>
</evidence>
<feature type="region of interest" description="Disordered" evidence="6">
    <location>
        <begin position="538"/>
        <end position="563"/>
    </location>
</feature>
<evidence type="ECO:0000256" key="4">
    <source>
        <dbReference type="PIRSR" id="PIRSR623088-2"/>
    </source>
</evidence>
<dbReference type="SUPFAM" id="SSF109604">
    <property type="entry name" value="HD-domain/PDEase-like"/>
    <property type="match status" value="1"/>
</dbReference>
<dbReference type="AlphaFoldDB" id="A0A7S1C4N6"/>
<dbReference type="InterPro" id="IPR036971">
    <property type="entry name" value="PDEase_catalytic_dom_sf"/>
</dbReference>
<dbReference type="InterPro" id="IPR023088">
    <property type="entry name" value="PDEase"/>
</dbReference>
<feature type="transmembrane region" description="Helical" evidence="7">
    <location>
        <begin position="153"/>
        <end position="176"/>
    </location>
</feature>
<name>A0A7S1C4N6_9STRA</name>
<feature type="compositionally biased region" description="Low complexity" evidence="6">
    <location>
        <begin position="28"/>
        <end position="40"/>
    </location>
</feature>
<accession>A0A7S1C4N6</accession>
<evidence type="ECO:0000256" key="5">
    <source>
        <dbReference type="PIRSR" id="PIRSR623088-3"/>
    </source>
</evidence>
<keyword evidence="7" id="KW-0472">Membrane</keyword>
<dbReference type="Gene3D" id="1.10.1300.10">
    <property type="entry name" value="3'5'-cyclic nucleotide phosphodiesterase, catalytic domain"/>
    <property type="match status" value="1"/>
</dbReference>
<feature type="transmembrane region" description="Helical" evidence="7">
    <location>
        <begin position="121"/>
        <end position="141"/>
    </location>
</feature>
<feature type="region of interest" description="Disordered" evidence="6">
    <location>
        <begin position="417"/>
        <end position="504"/>
    </location>
</feature>
<feature type="region of interest" description="Disordered" evidence="6">
    <location>
        <begin position="1"/>
        <end position="56"/>
    </location>
</feature>
<feature type="binding site" evidence="4">
    <location>
        <position position="862"/>
    </location>
    <ligand>
        <name>AMP</name>
        <dbReference type="ChEBI" id="CHEBI:456215"/>
    </ligand>
</feature>
<dbReference type="GO" id="GO:0007165">
    <property type="term" value="P:signal transduction"/>
    <property type="evidence" value="ECO:0007669"/>
    <property type="project" value="InterPro"/>
</dbReference>
<evidence type="ECO:0000259" key="8">
    <source>
        <dbReference type="PROSITE" id="PS51845"/>
    </source>
</evidence>
<sequence>MAAMTALDGSDLVRSSSSPALDGGMAASSHSDGTHTTGSRSDLHAAVSPGARGAPMSVSHIKARPVMIASTHSAPGPTKSVPGEWAPRDVTPARHGIVLRFTSIAEAAFQTWRARQHMRRLPSAAAGAAVLTTASVVAGALTDGDSGAAVGDGALWLGGGAAIALSALAVVAVIVLPRLEARNAAALAAVLRVAEGAFTSIAAVLLTVGALCAGLGAAAASWPLLGLLALLELEATAAYAAIAVWATAYGVAVGAPLLPDEAVAESAEALALWPVCVGVGAVAVAYVCDLRRRETWMAMESAAVSADEAARAAAANAAFGDSFRGGEMPTPSSLLSRTPLQQAISQLQRLSRHMKVASERRAIDDVLAVLMHNPDLLVIDYEHALQGLERGGGDSRTMDERTRAWVTTELQARRVHSNPRINIGHTLRERRASQRRVVGPTTFDPPPPMTATPTKSRSDAGDGSGEEDAKASVGMTTPPRAPRSVGAAGGTASNSSGALTNASGMTVRSSGMMSAASSAHTLTRDELARLDVSSVRTAGTMPRLSSPLRPSVPSSTTPARPMRLDVHDHGSVYGSVSIPTPIISRGTAQVLANVGDWDFDVFGLATLTGNKPLTPLAMVLFNERLSLLEPCKVDVDVLTTYLQTVEAEYCYDPDDRNPYHTNVHAADVTQAAGHFLTVSKVEDSVGTDEAFALLLAAVVHDFRHPGVSSNFLIATHHELSVRYNDQSVLENFHAAEAFALMRRPGLDVLGRMDDEQKKHMRFTVIQCVLATDLAQGQRYYASFKARTSGDDFGSDDNDMLLLLQMALKCADVGHPARPLPLHEKWSNLISREFHMQGDKERVLGLPISPLCDRDNFDLAKSQQGFIEFVVRPCFEPFSAFCGVTTWNEHITHNRKHWSEVHKHEAKAAAERDASRHPGRVSPPDDAADAADAAV</sequence>
<evidence type="ECO:0000256" key="2">
    <source>
        <dbReference type="ARBA" id="ARBA00022801"/>
    </source>
</evidence>
<feature type="compositionally biased region" description="Low complexity" evidence="6">
    <location>
        <begin position="542"/>
        <end position="558"/>
    </location>
</feature>
<dbReference type="InterPro" id="IPR003607">
    <property type="entry name" value="HD/PDEase_dom"/>
</dbReference>